<comment type="caution">
    <text evidence="10">The sequence shown here is derived from an EMBL/GenBank/DDBJ whole genome shotgun (WGS) entry which is preliminary data.</text>
</comment>
<accession>A0A939EK46</accession>
<dbReference type="GO" id="GO:0050660">
    <property type="term" value="F:flavin adenine dinucleotide binding"/>
    <property type="evidence" value="ECO:0007669"/>
    <property type="project" value="InterPro"/>
</dbReference>
<dbReference type="PANTHER" id="PTHR43884:SF20">
    <property type="entry name" value="ACYL-COA DEHYDROGENASE FADE28"/>
    <property type="match status" value="1"/>
</dbReference>
<keyword evidence="4 6" id="KW-0274">FAD</keyword>
<dbReference type="InterPro" id="IPR037069">
    <property type="entry name" value="AcylCoA_DH/ox_N_sf"/>
</dbReference>
<dbReference type="Pfam" id="PF02771">
    <property type="entry name" value="Acyl-CoA_dh_N"/>
    <property type="match status" value="1"/>
</dbReference>
<dbReference type="InterPro" id="IPR006089">
    <property type="entry name" value="Acyl-CoA_DH_CS"/>
</dbReference>
<protein>
    <submittedName>
        <fullName evidence="10">Acyl-CoA/acyl-ACP dehydrogenase</fullName>
    </submittedName>
</protein>
<dbReference type="PROSITE" id="PS00073">
    <property type="entry name" value="ACYL_COA_DH_2"/>
    <property type="match status" value="1"/>
</dbReference>
<comment type="cofactor">
    <cofactor evidence="1 6">
        <name>FAD</name>
        <dbReference type="ChEBI" id="CHEBI:57692"/>
    </cofactor>
</comment>
<dbReference type="FunFam" id="2.40.110.10:FF:000014">
    <property type="entry name" value="Probable acyl-CoA dehydrogenase"/>
    <property type="match status" value="1"/>
</dbReference>
<feature type="domain" description="Acyl-CoA dehydrogenase/oxidase N-terminal" evidence="9">
    <location>
        <begin position="9"/>
        <end position="118"/>
    </location>
</feature>
<evidence type="ECO:0000256" key="5">
    <source>
        <dbReference type="ARBA" id="ARBA00023002"/>
    </source>
</evidence>
<dbReference type="Gene3D" id="2.40.110.10">
    <property type="entry name" value="Butyryl-CoA Dehydrogenase, subunit A, domain 2"/>
    <property type="match status" value="1"/>
</dbReference>
<evidence type="ECO:0000313" key="11">
    <source>
        <dbReference type="Proteomes" id="UP000664096"/>
    </source>
</evidence>
<dbReference type="EMBL" id="JAEKJZ010000008">
    <property type="protein sequence ID" value="MBN9673882.1"/>
    <property type="molecule type" value="Genomic_DNA"/>
</dbReference>
<dbReference type="PANTHER" id="PTHR43884">
    <property type="entry name" value="ACYL-COA DEHYDROGENASE"/>
    <property type="match status" value="1"/>
</dbReference>
<dbReference type="InterPro" id="IPR009075">
    <property type="entry name" value="AcylCo_DH/oxidase_C"/>
</dbReference>
<dbReference type="AlphaFoldDB" id="A0A939EK46"/>
<evidence type="ECO:0000256" key="2">
    <source>
        <dbReference type="ARBA" id="ARBA00009347"/>
    </source>
</evidence>
<dbReference type="FunFam" id="1.20.140.10:FF:000012">
    <property type="entry name" value="Acyl-CoA dehydrogenase fadE12"/>
    <property type="match status" value="1"/>
</dbReference>
<evidence type="ECO:0000259" key="9">
    <source>
        <dbReference type="Pfam" id="PF02771"/>
    </source>
</evidence>
<dbReference type="FunFam" id="1.10.540.10:FF:000013">
    <property type="entry name" value="Acyl-CoA dehydrogenase"/>
    <property type="match status" value="1"/>
</dbReference>
<dbReference type="Pfam" id="PF00441">
    <property type="entry name" value="Acyl-CoA_dh_1"/>
    <property type="match status" value="1"/>
</dbReference>
<dbReference type="InterPro" id="IPR013786">
    <property type="entry name" value="AcylCoA_DH/ox_N"/>
</dbReference>
<dbReference type="GO" id="GO:0003995">
    <property type="term" value="F:acyl-CoA dehydrogenase activity"/>
    <property type="evidence" value="ECO:0007669"/>
    <property type="project" value="InterPro"/>
</dbReference>
<dbReference type="InterPro" id="IPR009100">
    <property type="entry name" value="AcylCoA_DH/oxidase_NM_dom_sf"/>
</dbReference>
<dbReference type="Proteomes" id="UP000664096">
    <property type="component" value="Unassembled WGS sequence"/>
</dbReference>
<evidence type="ECO:0000259" key="8">
    <source>
        <dbReference type="Pfam" id="PF02770"/>
    </source>
</evidence>
<name>A0A939EK46_9HYPH</name>
<sequence>MSLPTSSPDRHDDLRSALRSLCADYPDEYHRRHAANGTYPEEFIDALTRDGWLAAMIPESYGGSGLGLAEASIVMEEVNRSGGNAGHCHGQMYNMGTLLRHGSDRQKRDYLPGIASGDLRLQSMAVTEPTTGTDTTKIKTVARKQGDRYVVNGQKVWISRIEHSDLMILLARTTPLEEVKRKSLGMSIFIVDLKDAIGKGMEIRPIKNMVGHETYEVFFDNLEIPEENLIGEEGMGFRYILDGLNAERTLIAAECIGDAYWFLERARNYAGERVVFGRPIGQNQGIQFPLARAYVNTEAANLMRFEACRRFDAEEDCGAQANMAKLLAADASWEAGNACLQTHGGFGFAEEYDIERKFKETRLYQVAPVSTNLILSYVGEHLLGLPRSF</sequence>
<organism evidence="10 11">
    <name type="scientific">Roseibium aggregatum</name>
    <dbReference type="NCBI Taxonomy" id="187304"/>
    <lineage>
        <taxon>Bacteria</taxon>
        <taxon>Pseudomonadati</taxon>
        <taxon>Pseudomonadota</taxon>
        <taxon>Alphaproteobacteria</taxon>
        <taxon>Hyphomicrobiales</taxon>
        <taxon>Stappiaceae</taxon>
        <taxon>Roseibium</taxon>
    </lineage>
</organism>
<evidence type="ECO:0000256" key="6">
    <source>
        <dbReference type="RuleBase" id="RU362125"/>
    </source>
</evidence>
<dbReference type="Pfam" id="PF02770">
    <property type="entry name" value="Acyl-CoA_dh_M"/>
    <property type="match status" value="1"/>
</dbReference>
<dbReference type="InterPro" id="IPR036250">
    <property type="entry name" value="AcylCo_DH-like_C"/>
</dbReference>
<keyword evidence="3 6" id="KW-0285">Flavoprotein</keyword>
<dbReference type="RefSeq" id="WP_207144184.1">
    <property type="nucleotide sequence ID" value="NZ_JAEKJZ010000008.1"/>
</dbReference>
<evidence type="ECO:0000259" key="7">
    <source>
        <dbReference type="Pfam" id="PF00441"/>
    </source>
</evidence>
<evidence type="ECO:0000256" key="1">
    <source>
        <dbReference type="ARBA" id="ARBA00001974"/>
    </source>
</evidence>
<dbReference type="Gene3D" id="1.10.540.10">
    <property type="entry name" value="Acyl-CoA dehydrogenase/oxidase, N-terminal domain"/>
    <property type="match status" value="1"/>
</dbReference>
<comment type="similarity">
    <text evidence="2 6">Belongs to the acyl-CoA dehydrogenase family.</text>
</comment>
<feature type="domain" description="Acyl-CoA oxidase/dehydrogenase middle" evidence="8">
    <location>
        <begin position="123"/>
        <end position="221"/>
    </location>
</feature>
<dbReference type="InterPro" id="IPR046373">
    <property type="entry name" value="Acyl-CoA_Oxase/DH_mid-dom_sf"/>
</dbReference>
<keyword evidence="5 6" id="KW-0560">Oxidoreductase</keyword>
<evidence type="ECO:0000256" key="4">
    <source>
        <dbReference type="ARBA" id="ARBA00022827"/>
    </source>
</evidence>
<dbReference type="PIRSF" id="PIRSF016578">
    <property type="entry name" value="HsaA"/>
    <property type="match status" value="1"/>
</dbReference>
<feature type="domain" description="Acyl-CoA dehydrogenase/oxidase C-terminal" evidence="7">
    <location>
        <begin position="234"/>
        <end position="367"/>
    </location>
</feature>
<gene>
    <name evidence="10" type="ORF">JF539_26230</name>
</gene>
<dbReference type="SUPFAM" id="SSF47203">
    <property type="entry name" value="Acyl-CoA dehydrogenase C-terminal domain-like"/>
    <property type="match status" value="1"/>
</dbReference>
<evidence type="ECO:0000256" key="3">
    <source>
        <dbReference type="ARBA" id="ARBA00022630"/>
    </source>
</evidence>
<evidence type="ECO:0000313" key="10">
    <source>
        <dbReference type="EMBL" id="MBN9673882.1"/>
    </source>
</evidence>
<reference evidence="10" key="1">
    <citation type="submission" date="2020-12" db="EMBL/GenBank/DDBJ databases">
        <title>Oil enriched cultivation method for isolating marine PHA-producing bacteria.</title>
        <authorList>
            <person name="Zheng W."/>
            <person name="Yu S."/>
            <person name="Huang Y."/>
        </authorList>
    </citation>
    <scope>NUCLEOTIDE SEQUENCE</scope>
    <source>
        <strain evidence="10">SY-2-12</strain>
    </source>
</reference>
<dbReference type="Gene3D" id="1.20.140.10">
    <property type="entry name" value="Butyryl-CoA Dehydrogenase, subunit A, domain 3"/>
    <property type="match status" value="1"/>
</dbReference>
<dbReference type="InterPro" id="IPR006091">
    <property type="entry name" value="Acyl-CoA_Oxase/DH_mid-dom"/>
</dbReference>
<dbReference type="SUPFAM" id="SSF56645">
    <property type="entry name" value="Acyl-CoA dehydrogenase NM domain-like"/>
    <property type="match status" value="1"/>
</dbReference>
<proteinExistence type="inferred from homology"/>